<evidence type="ECO:0000256" key="9">
    <source>
        <dbReference type="ARBA" id="ARBA00023163"/>
    </source>
</evidence>
<evidence type="ECO:0000259" key="13">
    <source>
        <dbReference type="PROSITE" id="PS50157"/>
    </source>
</evidence>
<feature type="domain" description="C2H2-type" evidence="13">
    <location>
        <begin position="629"/>
        <end position="656"/>
    </location>
</feature>
<dbReference type="GO" id="GO:0008270">
    <property type="term" value="F:zinc ion binding"/>
    <property type="evidence" value="ECO:0007669"/>
    <property type="project" value="UniProtKB-KW"/>
</dbReference>
<feature type="domain" description="C2H2-type" evidence="13">
    <location>
        <begin position="713"/>
        <end position="740"/>
    </location>
</feature>
<feature type="domain" description="C2H2-type" evidence="13">
    <location>
        <begin position="741"/>
        <end position="764"/>
    </location>
</feature>
<evidence type="ECO:0000256" key="2">
    <source>
        <dbReference type="ARBA" id="ARBA00006991"/>
    </source>
</evidence>
<feature type="region of interest" description="Disordered" evidence="12">
    <location>
        <begin position="164"/>
        <end position="267"/>
    </location>
</feature>
<dbReference type="FunFam" id="3.30.160.60:FF:001954">
    <property type="entry name" value="Zinc finger protein 787"/>
    <property type="match status" value="1"/>
</dbReference>
<feature type="domain" description="C2H2-type" evidence="13">
    <location>
        <begin position="601"/>
        <end position="628"/>
    </location>
</feature>
<dbReference type="PANTHER" id="PTHR24404:SF41">
    <property type="entry name" value="ZINC FINGER PROTEIN 613"/>
    <property type="match status" value="1"/>
</dbReference>
<evidence type="ECO:0000256" key="11">
    <source>
        <dbReference type="PROSITE-ProRule" id="PRU00042"/>
    </source>
</evidence>
<feature type="domain" description="C2H2-type" evidence="13">
    <location>
        <begin position="489"/>
        <end position="516"/>
    </location>
</feature>
<keyword evidence="3" id="KW-0479">Metal-binding</keyword>
<evidence type="ECO:0000256" key="8">
    <source>
        <dbReference type="ARBA" id="ARBA00023125"/>
    </source>
</evidence>
<protein>
    <recommendedName>
        <fullName evidence="13">C2H2-type domain-containing protein</fullName>
    </recommendedName>
</protein>
<dbReference type="SUPFAM" id="SSF57667">
    <property type="entry name" value="beta-beta-alpha zinc fingers"/>
    <property type="match status" value="6"/>
</dbReference>
<feature type="region of interest" description="Disordered" evidence="12">
    <location>
        <begin position="318"/>
        <end position="338"/>
    </location>
</feature>
<evidence type="ECO:0000256" key="10">
    <source>
        <dbReference type="ARBA" id="ARBA00023242"/>
    </source>
</evidence>
<keyword evidence="5 11" id="KW-0863">Zinc-finger</keyword>
<evidence type="ECO:0000256" key="4">
    <source>
        <dbReference type="ARBA" id="ARBA00022737"/>
    </source>
</evidence>
<keyword evidence="8" id="KW-0238">DNA-binding</keyword>
<dbReference type="Proteomes" id="UP000694569">
    <property type="component" value="Unplaced"/>
</dbReference>
<keyword evidence="4" id="KW-0677">Repeat</keyword>
<dbReference type="GO" id="GO:0005634">
    <property type="term" value="C:nucleus"/>
    <property type="evidence" value="ECO:0007669"/>
    <property type="project" value="UniProtKB-SubCell"/>
</dbReference>
<reference evidence="14" key="2">
    <citation type="submission" date="2025-09" db="UniProtKB">
        <authorList>
            <consortium name="Ensembl"/>
        </authorList>
    </citation>
    <scope>IDENTIFICATION</scope>
</reference>
<dbReference type="InterPro" id="IPR013087">
    <property type="entry name" value="Znf_C2H2_type"/>
</dbReference>
<comment type="subcellular location">
    <subcellularLocation>
        <location evidence="1">Nucleus</location>
    </subcellularLocation>
</comment>
<dbReference type="Gene3D" id="6.10.140.140">
    <property type="match status" value="1"/>
</dbReference>
<dbReference type="FunFam" id="3.30.160.60:FF:000342">
    <property type="entry name" value="zinc finger protein 394"/>
    <property type="match status" value="1"/>
</dbReference>
<dbReference type="CDD" id="cd07765">
    <property type="entry name" value="KRAB_A-box"/>
    <property type="match status" value="1"/>
</dbReference>
<dbReference type="FunFam" id="3.30.160.60:FF:002063">
    <property type="entry name" value="RB associated KRAB zinc finger"/>
    <property type="match status" value="1"/>
</dbReference>
<dbReference type="FunFam" id="3.30.160.60:FF:000087">
    <property type="entry name" value="Zinc finger protein 354B"/>
    <property type="match status" value="1"/>
</dbReference>
<dbReference type="FunFam" id="3.30.160.60:FF:000062">
    <property type="entry name" value="RB-associated KRAB zinc finger protein-like"/>
    <property type="match status" value="1"/>
</dbReference>
<evidence type="ECO:0000256" key="7">
    <source>
        <dbReference type="ARBA" id="ARBA00023015"/>
    </source>
</evidence>
<evidence type="ECO:0000256" key="1">
    <source>
        <dbReference type="ARBA" id="ARBA00004123"/>
    </source>
</evidence>
<comment type="similarity">
    <text evidence="2">Belongs to the krueppel C2H2-type zinc-finger protein family.</text>
</comment>
<evidence type="ECO:0000256" key="6">
    <source>
        <dbReference type="ARBA" id="ARBA00022833"/>
    </source>
</evidence>
<evidence type="ECO:0000313" key="14">
    <source>
        <dbReference type="Ensembl" id="ENSLLEP00000021763.1"/>
    </source>
</evidence>
<dbReference type="PANTHER" id="PTHR24404">
    <property type="entry name" value="ZINC FINGER PROTEIN"/>
    <property type="match status" value="1"/>
</dbReference>
<feature type="compositionally biased region" description="Basic and acidic residues" evidence="12">
    <location>
        <begin position="244"/>
        <end position="254"/>
    </location>
</feature>
<dbReference type="OrthoDB" id="3156061at2759"/>
<feature type="domain" description="C2H2-type" evidence="13">
    <location>
        <begin position="573"/>
        <end position="600"/>
    </location>
</feature>
<feature type="domain" description="C2H2-type" evidence="13">
    <location>
        <begin position="657"/>
        <end position="684"/>
    </location>
</feature>
<proteinExistence type="inferred from homology"/>
<dbReference type="InterPro" id="IPR050589">
    <property type="entry name" value="Ikaros_C2H2-ZF"/>
</dbReference>
<accession>A0A8C5N3G5</accession>
<evidence type="ECO:0000256" key="5">
    <source>
        <dbReference type="ARBA" id="ARBA00022771"/>
    </source>
</evidence>
<name>A0A8C5N3G5_9ANUR</name>
<dbReference type="FunFam" id="3.30.160.60:FF:001158">
    <property type="entry name" value="zinc finger protein 22"/>
    <property type="match status" value="1"/>
</dbReference>
<keyword evidence="15" id="KW-1185">Reference proteome</keyword>
<feature type="region of interest" description="Disordered" evidence="12">
    <location>
        <begin position="38"/>
        <end position="66"/>
    </location>
</feature>
<dbReference type="GO" id="GO:0003700">
    <property type="term" value="F:DNA-binding transcription factor activity"/>
    <property type="evidence" value="ECO:0007669"/>
    <property type="project" value="TreeGrafter"/>
</dbReference>
<dbReference type="GO" id="GO:0000978">
    <property type="term" value="F:RNA polymerase II cis-regulatory region sequence-specific DNA binding"/>
    <property type="evidence" value="ECO:0007669"/>
    <property type="project" value="TreeGrafter"/>
</dbReference>
<keyword evidence="9" id="KW-0804">Transcription</keyword>
<dbReference type="GeneTree" id="ENSGT01140000282534"/>
<dbReference type="FunFam" id="3.30.160.60:FF:000295">
    <property type="entry name" value="zinc finger protein 19"/>
    <property type="match status" value="1"/>
</dbReference>
<evidence type="ECO:0000256" key="3">
    <source>
        <dbReference type="ARBA" id="ARBA00022723"/>
    </source>
</evidence>
<dbReference type="SUPFAM" id="SSF109640">
    <property type="entry name" value="KRAB domain (Kruppel-associated box)"/>
    <property type="match status" value="1"/>
</dbReference>
<dbReference type="PROSITE" id="PS50157">
    <property type="entry name" value="ZINC_FINGER_C2H2_2"/>
    <property type="match status" value="10"/>
</dbReference>
<organism evidence="14 15">
    <name type="scientific">Leptobrachium leishanense</name>
    <name type="common">Leishan spiny toad</name>
    <dbReference type="NCBI Taxonomy" id="445787"/>
    <lineage>
        <taxon>Eukaryota</taxon>
        <taxon>Metazoa</taxon>
        <taxon>Chordata</taxon>
        <taxon>Craniata</taxon>
        <taxon>Vertebrata</taxon>
        <taxon>Euteleostomi</taxon>
        <taxon>Amphibia</taxon>
        <taxon>Batrachia</taxon>
        <taxon>Anura</taxon>
        <taxon>Pelobatoidea</taxon>
        <taxon>Megophryidae</taxon>
        <taxon>Leptobrachium</taxon>
    </lineage>
</organism>
<dbReference type="FunFam" id="3.30.160.60:FF:000358">
    <property type="entry name" value="zinc finger protein 24"/>
    <property type="match status" value="1"/>
</dbReference>
<dbReference type="FunFam" id="3.30.160.60:FF:002343">
    <property type="entry name" value="Zinc finger protein 33A"/>
    <property type="match status" value="2"/>
</dbReference>
<keyword evidence="10" id="KW-0539">Nucleus</keyword>
<feature type="domain" description="C2H2-type" evidence="13">
    <location>
        <begin position="517"/>
        <end position="544"/>
    </location>
</feature>
<feature type="compositionally biased region" description="Polar residues" evidence="12">
    <location>
        <begin position="230"/>
        <end position="243"/>
    </location>
</feature>
<dbReference type="AlphaFoldDB" id="A0A8C5N3G5"/>
<evidence type="ECO:0000313" key="15">
    <source>
        <dbReference type="Proteomes" id="UP000694569"/>
    </source>
</evidence>
<keyword evidence="7" id="KW-0805">Transcription regulation</keyword>
<dbReference type="InterPro" id="IPR036051">
    <property type="entry name" value="KRAB_dom_sf"/>
</dbReference>
<dbReference type="Pfam" id="PF01352">
    <property type="entry name" value="KRAB"/>
    <property type="match status" value="1"/>
</dbReference>
<dbReference type="Ensembl" id="ENSLLET00000022608.1">
    <property type="protein sequence ID" value="ENSLLEP00000021763.1"/>
    <property type="gene ID" value="ENSLLEG00000013609.1"/>
</dbReference>
<dbReference type="InterPro" id="IPR001909">
    <property type="entry name" value="KRAB"/>
</dbReference>
<dbReference type="GO" id="GO:0006357">
    <property type="term" value="P:regulation of transcription by RNA polymerase II"/>
    <property type="evidence" value="ECO:0007669"/>
    <property type="project" value="TreeGrafter"/>
</dbReference>
<dbReference type="PROSITE" id="PS00028">
    <property type="entry name" value="ZINC_FINGER_C2H2_1"/>
    <property type="match status" value="9"/>
</dbReference>
<dbReference type="InterPro" id="IPR036236">
    <property type="entry name" value="Znf_C2H2_sf"/>
</dbReference>
<feature type="compositionally biased region" description="Basic and acidic residues" evidence="12">
    <location>
        <begin position="164"/>
        <end position="193"/>
    </location>
</feature>
<feature type="domain" description="C2H2-type" evidence="13">
    <location>
        <begin position="685"/>
        <end position="712"/>
    </location>
</feature>
<dbReference type="Pfam" id="PF00096">
    <property type="entry name" value="zf-C2H2"/>
    <property type="match status" value="9"/>
</dbReference>
<keyword evidence="6" id="KW-0862">Zinc</keyword>
<reference evidence="14" key="1">
    <citation type="submission" date="2025-08" db="UniProtKB">
        <authorList>
            <consortium name="Ensembl"/>
        </authorList>
    </citation>
    <scope>IDENTIFICATION</scope>
</reference>
<sequence length="764" mass="86786">MNPLTARDPLSQRILDLTLEMIFLLTGEGHMVVKIHDSDSSRHQISEGHGRSQSFNTEPPPHSGIHEQNHEKILELSNQIIRLLTGEVPIRCEDVTVYLSMEEWEYVERHKELYEDVMMEDHQPVITRDKSVWGEFHAADSLWDIGCENGSEILSNNVEKDLNKTRKGRAESATYTERESLASEERHVAEKEIYPITEPPEYSPPDIKEEPASCDEGNLTDTDMYEPPEHTQTQYTSTYTGAESESHGEGDISHPDISPLPEHTQTEYPSTDIKEEPASCGEHRGNISNPEVYPFPEHLKTESVVIKEEPTSCDKRKLTDTNIYKPPEHTQTDLDGGEYISDPDICPLPEHTQTKYPSVVIKKESHTWEEGNLTNMYKTEEPTECSADNGEYLKSNPNPVEINHSESLIESRKPDHSIYYTDLLTQNSVYEGHSAPSSEMGKVSYSDPDLVIQETNCREQPFSTMFSGENSTIKLAITHQQNYADEQPFSVPECGNHFTDISAFAEHQRMHTGKKGFRCTECGKYFTQCSHLVTHTMIHTGVKPFKCDECGKCFITSAHLVQHKRIHTGEKICNCDECGKCFTRFANLARHKRIHTGEKLFDCTECGKCFIQASQLAVHKRIHTGEKPYNCNECGKCFTVAASLAFHKRIHTGEKSFLCNECGKCFTQSSHLAVHKRIHTGEKPYNCNECGKRFTQSSQLAVHKMTHTGEKPFKCTECGKCFIWASNFARHKRVHTGEKPFKCTECEKSFSQSSKLTAHKRIHT</sequence>
<feature type="domain" description="C2H2-type" evidence="13">
    <location>
        <begin position="545"/>
        <end position="572"/>
    </location>
</feature>
<dbReference type="Gene3D" id="3.30.160.60">
    <property type="entry name" value="Classic Zinc Finger"/>
    <property type="match status" value="10"/>
</dbReference>
<dbReference type="SMART" id="SM00355">
    <property type="entry name" value="ZnF_C2H2"/>
    <property type="match status" value="10"/>
</dbReference>
<evidence type="ECO:0000256" key="12">
    <source>
        <dbReference type="SAM" id="MobiDB-lite"/>
    </source>
</evidence>
<feature type="compositionally biased region" description="Basic and acidic residues" evidence="12">
    <location>
        <begin position="38"/>
        <end position="50"/>
    </location>
</feature>